<protein>
    <submittedName>
        <fullName evidence="7">MFS transporter</fullName>
    </submittedName>
</protein>
<reference evidence="8" key="1">
    <citation type="journal article" date="2019" name="Int. J. Syst. Evol. Microbiol.">
        <title>The Global Catalogue of Microorganisms (GCM) 10K type strain sequencing project: providing services to taxonomists for standard genome sequencing and annotation.</title>
        <authorList>
            <consortium name="The Broad Institute Genomics Platform"/>
            <consortium name="The Broad Institute Genome Sequencing Center for Infectious Disease"/>
            <person name="Wu L."/>
            <person name="Ma J."/>
        </authorList>
    </citation>
    <scope>NUCLEOTIDE SEQUENCE [LARGE SCALE GENOMIC DNA]</scope>
    <source>
        <strain evidence="8">JCM 18472</strain>
    </source>
</reference>
<feature type="transmembrane region" description="Helical" evidence="5">
    <location>
        <begin position="139"/>
        <end position="163"/>
    </location>
</feature>
<feature type="transmembrane region" description="Helical" evidence="5">
    <location>
        <begin position="345"/>
        <end position="363"/>
    </location>
</feature>
<comment type="caution">
    <text evidence="7">The sequence shown here is derived from an EMBL/GenBank/DDBJ whole genome shotgun (WGS) entry which is preliminary data.</text>
</comment>
<feature type="transmembrane region" description="Helical" evidence="5">
    <location>
        <begin position="169"/>
        <end position="188"/>
    </location>
</feature>
<dbReference type="EMBL" id="BAABKI010000020">
    <property type="protein sequence ID" value="GAA5175981.1"/>
    <property type="molecule type" value="Genomic_DNA"/>
</dbReference>
<feature type="transmembrane region" description="Helical" evidence="5">
    <location>
        <begin position="79"/>
        <end position="98"/>
    </location>
</feature>
<feature type="transmembrane region" description="Helical" evidence="5">
    <location>
        <begin position="12"/>
        <end position="39"/>
    </location>
</feature>
<accession>A0ABP9RE06</accession>
<name>A0ABP9RE06_9GAMM</name>
<evidence type="ECO:0000313" key="8">
    <source>
        <dbReference type="Proteomes" id="UP001500074"/>
    </source>
</evidence>
<feature type="transmembrane region" description="Helical" evidence="5">
    <location>
        <begin position="51"/>
        <end position="72"/>
    </location>
</feature>
<feature type="transmembrane region" description="Helical" evidence="5">
    <location>
        <begin position="369"/>
        <end position="389"/>
    </location>
</feature>
<dbReference type="InterPro" id="IPR020846">
    <property type="entry name" value="MFS_dom"/>
</dbReference>
<dbReference type="Proteomes" id="UP001500074">
    <property type="component" value="Unassembled WGS sequence"/>
</dbReference>
<evidence type="ECO:0000256" key="3">
    <source>
        <dbReference type="ARBA" id="ARBA00023136"/>
    </source>
</evidence>
<evidence type="ECO:0000256" key="1">
    <source>
        <dbReference type="ARBA" id="ARBA00022692"/>
    </source>
</evidence>
<dbReference type="PANTHER" id="PTHR23531:SF1">
    <property type="entry name" value="QUINOLENE RESISTANCE PROTEIN NORA"/>
    <property type="match status" value="1"/>
</dbReference>
<evidence type="ECO:0000259" key="6">
    <source>
        <dbReference type="PROSITE" id="PS50850"/>
    </source>
</evidence>
<evidence type="ECO:0000256" key="4">
    <source>
        <dbReference type="SAM" id="MobiDB-lite"/>
    </source>
</evidence>
<gene>
    <name evidence="7" type="ORF">GCM10023342_20510</name>
</gene>
<evidence type="ECO:0000313" key="7">
    <source>
        <dbReference type="EMBL" id="GAA5175981.1"/>
    </source>
</evidence>
<dbReference type="InterPro" id="IPR052714">
    <property type="entry name" value="MFS_Exporter"/>
</dbReference>
<keyword evidence="8" id="KW-1185">Reference proteome</keyword>
<feature type="compositionally biased region" description="Basic and acidic residues" evidence="4">
    <location>
        <begin position="200"/>
        <end position="209"/>
    </location>
</feature>
<proteinExistence type="predicted"/>
<dbReference type="PANTHER" id="PTHR23531">
    <property type="entry name" value="QUINOLENE RESISTANCE PROTEIN NORA"/>
    <property type="match status" value="1"/>
</dbReference>
<dbReference type="RefSeq" id="WP_031382706.1">
    <property type="nucleotide sequence ID" value="NZ_BAABKI010000020.1"/>
</dbReference>
<dbReference type="InterPro" id="IPR011701">
    <property type="entry name" value="MFS"/>
</dbReference>
<dbReference type="Gene3D" id="1.20.1250.20">
    <property type="entry name" value="MFS general substrate transporter like domains"/>
    <property type="match status" value="1"/>
</dbReference>
<feature type="transmembrane region" description="Helical" evidence="5">
    <location>
        <begin position="219"/>
        <end position="241"/>
    </location>
</feature>
<dbReference type="SUPFAM" id="SSF103473">
    <property type="entry name" value="MFS general substrate transporter"/>
    <property type="match status" value="1"/>
</dbReference>
<sequence>MSYKDVVKQYPGVLALCFIAVFSGNLGQTFVVGFFQPAISETFALTNGQFGMAYSAVTLISGFLIFFIGPTLDWVPARLFAAFIVLAMTLGVLLLTLTSWPITALIGLGLVRFCGQGLLTHLGTTVVAKQVAQARGRALALVTLAMPIGEAILPSAIAGALLVMGWREVWWVMLATLLVIWLPVLTLTDTWPTPSHQHHPKTDKSDTDSSPRPLSDMRFWRLSLMMMSIGIVNTGIFVFQADLVGEFDATPSAFAVGFALAATGRVCGALIAGRLVDRLGAAMMARLYLFPLMAGLLIAVGLQNAYGIFAYMLLSGLVTGMQEPTITSLLIQIWGSRNLATLRSVFAAGMVFSSGLAPAVFGLLLDAGIAFTTILLLMVAMAAIGWLLAWKPLQEAARGVSRQ</sequence>
<organism evidence="7 8">
    <name type="scientific">Modicisalibacter zincidurans</name>
    <dbReference type="NCBI Taxonomy" id="1178777"/>
    <lineage>
        <taxon>Bacteria</taxon>
        <taxon>Pseudomonadati</taxon>
        <taxon>Pseudomonadota</taxon>
        <taxon>Gammaproteobacteria</taxon>
        <taxon>Oceanospirillales</taxon>
        <taxon>Halomonadaceae</taxon>
        <taxon>Modicisalibacter</taxon>
    </lineage>
</organism>
<feature type="transmembrane region" description="Helical" evidence="5">
    <location>
        <begin position="253"/>
        <end position="273"/>
    </location>
</feature>
<keyword evidence="2 5" id="KW-1133">Transmembrane helix</keyword>
<dbReference type="Pfam" id="PF07690">
    <property type="entry name" value="MFS_1"/>
    <property type="match status" value="1"/>
</dbReference>
<keyword evidence="3 5" id="KW-0472">Membrane</keyword>
<evidence type="ECO:0000256" key="5">
    <source>
        <dbReference type="SAM" id="Phobius"/>
    </source>
</evidence>
<dbReference type="InterPro" id="IPR036259">
    <property type="entry name" value="MFS_trans_sf"/>
</dbReference>
<feature type="region of interest" description="Disordered" evidence="4">
    <location>
        <begin position="192"/>
        <end position="212"/>
    </location>
</feature>
<evidence type="ECO:0000256" key="2">
    <source>
        <dbReference type="ARBA" id="ARBA00022989"/>
    </source>
</evidence>
<dbReference type="PROSITE" id="PS50850">
    <property type="entry name" value="MFS"/>
    <property type="match status" value="1"/>
</dbReference>
<keyword evidence="1 5" id="KW-0812">Transmembrane</keyword>
<feature type="domain" description="Major facilitator superfamily (MFS) profile" evidence="6">
    <location>
        <begin position="13"/>
        <end position="397"/>
    </location>
</feature>